<dbReference type="EMBL" id="ML976760">
    <property type="protein sequence ID" value="KAF1965543.1"/>
    <property type="molecule type" value="Genomic_DNA"/>
</dbReference>
<sequence>MIPALGWFELRNSTWDHNSTIAFAGGAEQLWPTTFNGTLTGNETEDAVCSKNPSHSYCPAYGLTDIRDWVTSFILTDARDGLIFKERYSNAKREVVYTITSS</sequence>
<proteinExistence type="predicted"/>
<name>A0A6A5UK03_9PLEO</name>
<reference evidence="1" key="1">
    <citation type="journal article" date="2020" name="Stud. Mycol.">
        <title>101 Dothideomycetes genomes: a test case for predicting lifestyles and emergence of pathogens.</title>
        <authorList>
            <person name="Haridas S."/>
            <person name="Albert R."/>
            <person name="Binder M."/>
            <person name="Bloem J."/>
            <person name="Labutti K."/>
            <person name="Salamov A."/>
            <person name="Andreopoulos B."/>
            <person name="Baker S."/>
            <person name="Barry K."/>
            <person name="Bills G."/>
            <person name="Bluhm B."/>
            <person name="Cannon C."/>
            <person name="Castanera R."/>
            <person name="Culley D."/>
            <person name="Daum C."/>
            <person name="Ezra D."/>
            <person name="Gonzalez J."/>
            <person name="Henrissat B."/>
            <person name="Kuo A."/>
            <person name="Liang C."/>
            <person name="Lipzen A."/>
            <person name="Lutzoni F."/>
            <person name="Magnuson J."/>
            <person name="Mondo S."/>
            <person name="Nolan M."/>
            <person name="Ohm R."/>
            <person name="Pangilinan J."/>
            <person name="Park H.-J."/>
            <person name="Ramirez L."/>
            <person name="Alfaro M."/>
            <person name="Sun H."/>
            <person name="Tritt A."/>
            <person name="Yoshinaga Y."/>
            <person name="Zwiers L.-H."/>
            <person name="Turgeon B."/>
            <person name="Goodwin S."/>
            <person name="Spatafora J."/>
            <person name="Crous P."/>
            <person name="Grigoriev I."/>
        </authorList>
    </citation>
    <scope>NUCLEOTIDE SEQUENCE</scope>
    <source>
        <strain evidence="1">CBS 107.79</strain>
    </source>
</reference>
<dbReference type="AlphaFoldDB" id="A0A6A5UK03"/>
<protein>
    <submittedName>
        <fullName evidence="1">Uncharacterized protein</fullName>
    </submittedName>
</protein>
<evidence type="ECO:0000313" key="2">
    <source>
        <dbReference type="Proteomes" id="UP000800036"/>
    </source>
</evidence>
<accession>A0A6A5UK03</accession>
<organism evidence="1 2">
    <name type="scientific">Bimuria novae-zelandiae CBS 107.79</name>
    <dbReference type="NCBI Taxonomy" id="1447943"/>
    <lineage>
        <taxon>Eukaryota</taxon>
        <taxon>Fungi</taxon>
        <taxon>Dikarya</taxon>
        <taxon>Ascomycota</taxon>
        <taxon>Pezizomycotina</taxon>
        <taxon>Dothideomycetes</taxon>
        <taxon>Pleosporomycetidae</taxon>
        <taxon>Pleosporales</taxon>
        <taxon>Massarineae</taxon>
        <taxon>Didymosphaeriaceae</taxon>
        <taxon>Bimuria</taxon>
    </lineage>
</organism>
<evidence type="ECO:0000313" key="1">
    <source>
        <dbReference type="EMBL" id="KAF1965543.1"/>
    </source>
</evidence>
<keyword evidence="2" id="KW-1185">Reference proteome</keyword>
<dbReference type="Proteomes" id="UP000800036">
    <property type="component" value="Unassembled WGS sequence"/>
</dbReference>
<gene>
    <name evidence="1" type="ORF">BU23DRAFT_23056</name>
</gene>